<name>A0A543FAT7_9NOCA</name>
<dbReference type="InterPro" id="IPR049747">
    <property type="entry name" value="SCO2522-like"/>
</dbReference>
<sequence>MNTVENATGYSEATESARLARVPLSHMSIEVGHFYMNDLTNGEDRIRTQFRRIVPLVGAYTEIAKSEYGPRARVSTCFLIDDYFRSDTNPGEILRKLLGIADECGLRIDYLAREAGCFEVPVAGPEGVSVSRIPLADMVRSRIVPEPYEGTNGRRPPTMESGWLCNGKRANEGDSGQAMHEEAYTPPEELGRREHSIFLDVEMWSRRTKVNGRADGHTKWSCPYLASIWQLLRLGMLRMQGAPIVEPQPWGPGDEWPDNWWDMPAVLQLNPKAKPFAAYRSISLLPKRYLKIEAAVQLILDHIQLDDDVVDQIVSRGREEGITLPRKVTDRIGHVLLDGV</sequence>
<evidence type="ECO:0000313" key="2">
    <source>
        <dbReference type="Proteomes" id="UP000316331"/>
    </source>
</evidence>
<organism evidence="1 2">
    <name type="scientific">Nocardia bhagyanarayanae</name>
    <dbReference type="NCBI Taxonomy" id="1215925"/>
    <lineage>
        <taxon>Bacteria</taxon>
        <taxon>Bacillati</taxon>
        <taxon>Actinomycetota</taxon>
        <taxon>Actinomycetes</taxon>
        <taxon>Mycobacteriales</taxon>
        <taxon>Nocardiaceae</taxon>
        <taxon>Nocardia</taxon>
    </lineage>
</organism>
<dbReference type="EMBL" id="VFPG01000001">
    <property type="protein sequence ID" value="TQM30948.1"/>
    <property type="molecule type" value="Genomic_DNA"/>
</dbReference>
<protein>
    <submittedName>
        <fullName evidence="1">Uncharacterized protein</fullName>
    </submittedName>
</protein>
<gene>
    <name evidence="1" type="ORF">FB390_2586</name>
</gene>
<proteinExistence type="predicted"/>
<reference evidence="1 2" key="1">
    <citation type="submission" date="2019-06" db="EMBL/GenBank/DDBJ databases">
        <title>Sequencing the genomes of 1000 actinobacteria strains.</title>
        <authorList>
            <person name="Klenk H.-P."/>
        </authorList>
    </citation>
    <scope>NUCLEOTIDE SEQUENCE [LARGE SCALE GENOMIC DNA]</scope>
    <source>
        <strain evidence="1 2">DSM 103495</strain>
    </source>
</reference>
<accession>A0A543FAT7</accession>
<dbReference type="AlphaFoldDB" id="A0A543FAT7"/>
<comment type="caution">
    <text evidence="1">The sequence shown here is derived from an EMBL/GenBank/DDBJ whole genome shotgun (WGS) entry which is preliminary data.</text>
</comment>
<evidence type="ECO:0000313" key="1">
    <source>
        <dbReference type="EMBL" id="TQM30948.1"/>
    </source>
</evidence>
<keyword evidence="2" id="KW-1185">Reference proteome</keyword>
<dbReference type="Proteomes" id="UP000316331">
    <property type="component" value="Unassembled WGS sequence"/>
</dbReference>
<dbReference type="NCBIfam" id="NF040566">
    <property type="entry name" value="SCO2522_fam"/>
    <property type="match status" value="1"/>
</dbReference>